<gene>
    <name evidence="6" type="ORF">GQ607_015632</name>
</gene>
<evidence type="ECO:0000256" key="2">
    <source>
        <dbReference type="ARBA" id="ARBA00023043"/>
    </source>
</evidence>
<sequence length="1366" mass="152153">MDYSENFSYSSSTADKDGASATKSNGFDLLSFVHAALQPNVKQGKTWNTFVFFSIHLGPWNTFRPKSVFMGASFSVTLVSPKFLVRHTLLDLNKNVDLDELRLFPRLLAIKTPRIEPNSKSSHAAKLLLSLAKEHQILQSPRLAKHENIITAFGCIWQTLSLGHSGPVPALVLEGADLGDLADFSDLRDLTVRDRLKLSLDIASGLHELHTHGVIHGDLKPNNVLVFKAQAGPGYTAKLADFGSAILRSGTTFPCLPPAGTVIYRAPECGVESTRMGWADLIKVDLFSLGVTLAFLLVGSHVVDDIKAMPESKLQALKEENRLAAWIIAHRDDIPAHNGVSTQSDDWVTDPSWIESSIFANHDVACWFLLICNELLAADASQRPDSVEMPAKALRSMLWQHLHTLSPRNNKPDFWSAIRAFATISKARLRKMTGEPIPSTIRISNFEIDTIARCCNGPGSYLKEARLILKHNSDDGFELKRRRNVWHSKRPLSKLRFRRALIPSAMANLANRMARCVETSVEHKARQLMDLEIISLKMTLFKPSRSSNMFWTFPQPVIEILGQQLLQHATDLTNAVTSRADAAYEYAVTIFNANEPAATRIDRALDLMTFAAQNGHKEAQISVECLSDVFEDSPAVSQDVEMEWLLAASRAESPTAQQQFRDLDTDGFTTAMSDNPQGNGFACPLLNQSLLITLRQVRQSGSQAGVIFGKLHESAITGNVDLLLEIPAELLSDLYECQNAFGETPLLVACRGGHTSVLDILLTRGANAAHKTTHGVTSLHFLAAFDDDDIPKVTSTLLQCGVDIDSICERDTIYQELFDSSLGLVGGTPLLWAVAAGNHRAVQALLSHGADPFATKQDPLTSSNYNSEESPFTWAARFHEIDLLKTMIGNFNSVSCRRFIAECDRIHKRSSLGLFQSLGRHSGLRIRDYILYGRQYQRAASSCVRLIFEIGVDPISLARHFWLSKHSKLAHPIIGACVSGNTLTLRYLWDYQKGVLRPTPRLWIIALRRTVFEGDRAGFDFLTNRRDDIIADVSWDVIAIKKILSQTNDSYFTTGILRLVQRPGVVLSPTDSRSVFQTAVIQGHFEFATRFWETHNINLAQRTSGNTLLHHLISISSGLPYMESKISFVLTLSNNKDALFWDIGYIDGRGLTALQLAARMPTQKRSASPGMFHTILQHFREAKYVNAQFKCDPSSERAGYTALHFAVSSGNLSAVDYLVQQPGIMTNVRSYRGETPMDLCVDIAHHHEIREQTGFRTRKAQWNRKAVNMAIFDLLLNTESEGLIAKYSTLLLRKAWDEFTLVDVVKGIRYGIKVQDLAESVQGLTYSSQRLVLETSIGSIMSFSSNNSVLPTDLKMWIDLYCKKRE</sequence>
<keyword evidence="7" id="KW-1185">Reference proteome</keyword>
<dbReference type="InterPro" id="IPR000719">
    <property type="entry name" value="Prot_kinase_dom"/>
</dbReference>
<evidence type="ECO:0000313" key="6">
    <source>
        <dbReference type="EMBL" id="KAF0317115.1"/>
    </source>
</evidence>
<dbReference type="PANTHER" id="PTHR24123">
    <property type="entry name" value="ANKYRIN REPEAT-CONTAINING"/>
    <property type="match status" value="1"/>
</dbReference>
<name>A0A8H3VZC9_9PEZI</name>
<organism evidence="6 7">
    <name type="scientific">Colletotrichum asianum</name>
    <dbReference type="NCBI Taxonomy" id="702518"/>
    <lineage>
        <taxon>Eukaryota</taxon>
        <taxon>Fungi</taxon>
        <taxon>Dikarya</taxon>
        <taxon>Ascomycota</taxon>
        <taxon>Pezizomycotina</taxon>
        <taxon>Sordariomycetes</taxon>
        <taxon>Hypocreomycetidae</taxon>
        <taxon>Glomerellales</taxon>
        <taxon>Glomerellaceae</taxon>
        <taxon>Colletotrichum</taxon>
        <taxon>Colletotrichum gloeosporioides species complex</taxon>
    </lineage>
</organism>
<dbReference type="SMART" id="SM00220">
    <property type="entry name" value="S_TKc"/>
    <property type="match status" value="1"/>
</dbReference>
<dbReference type="PANTHER" id="PTHR24123:SF33">
    <property type="entry name" value="PROTEIN HOS4"/>
    <property type="match status" value="1"/>
</dbReference>
<feature type="compositionally biased region" description="Polar residues" evidence="4">
    <location>
        <begin position="1"/>
        <end position="13"/>
    </location>
</feature>
<feature type="region of interest" description="Disordered" evidence="4">
    <location>
        <begin position="1"/>
        <end position="20"/>
    </location>
</feature>
<keyword evidence="2 3" id="KW-0040">ANK repeat</keyword>
<dbReference type="PROSITE" id="PS50297">
    <property type="entry name" value="ANK_REP_REGION"/>
    <property type="match status" value="3"/>
</dbReference>
<evidence type="ECO:0000256" key="3">
    <source>
        <dbReference type="PROSITE-ProRule" id="PRU00023"/>
    </source>
</evidence>
<dbReference type="GO" id="GO:0005524">
    <property type="term" value="F:ATP binding"/>
    <property type="evidence" value="ECO:0007669"/>
    <property type="project" value="InterPro"/>
</dbReference>
<dbReference type="Gene3D" id="1.10.510.10">
    <property type="entry name" value="Transferase(Phosphotransferase) domain 1"/>
    <property type="match status" value="1"/>
</dbReference>
<dbReference type="Pfam" id="PF00023">
    <property type="entry name" value="Ank"/>
    <property type="match status" value="1"/>
</dbReference>
<dbReference type="EMBL" id="WOWK01000137">
    <property type="protein sequence ID" value="KAF0317115.1"/>
    <property type="molecule type" value="Genomic_DNA"/>
</dbReference>
<dbReference type="Proteomes" id="UP000434172">
    <property type="component" value="Unassembled WGS sequence"/>
</dbReference>
<reference evidence="6 7" key="1">
    <citation type="submission" date="2019-12" db="EMBL/GenBank/DDBJ databases">
        <title>A genome sequence resource for the geographically widespread anthracnose pathogen Colletotrichum asianum.</title>
        <authorList>
            <person name="Meng Y."/>
        </authorList>
    </citation>
    <scope>NUCLEOTIDE SEQUENCE [LARGE SCALE GENOMIC DNA]</scope>
    <source>
        <strain evidence="6 7">ICMP 18580</strain>
    </source>
</reference>
<comment type="caution">
    <text evidence="6">The sequence shown here is derived from an EMBL/GenBank/DDBJ whole genome shotgun (WGS) entry which is preliminary data.</text>
</comment>
<feature type="repeat" description="ANK" evidence="3">
    <location>
        <begin position="741"/>
        <end position="773"/>
    </location>
</feature>
<dbReference type="InterPro" id="IPR036770">
    <property type="entry name" value="Ankyrin_rpt-contain_sf"/>
</dbReference>
<dbReference type="Gene3D" id="1.25.40.20">
    <property type="entry name" value="Ankyrin repeat-containing domain"/>
    <property type="match status" value="2"/>
</dbReference>
<dbReference type="PROSITE" id="PS00108">
    <property type="entry name" value="PROTEIN_KINASE_ST"/>
    <property type="match status" value="1"/>
</dbReference>
<dbReference type="InterPro" id="IPR011009">
    <property type="entry name" value="Kinase-like_dom_sf"/>
</dbReference>
<dbReference type="Pfam" id="PF13606">
    <property type="entry name" value="Ank_3"/>
    <property type="match status" value="1"/>
</dbReference>
<dbReference type="GO" id="GO:0004672">
    <property type="term" value="F:protein kinase activity"/>
    <property type="evidence" value="ECO:0007669"/>
    <property type="project" value="InterPro"/>
</dbReference>
<dbReference type="SUPFAM" id="SSF48403">
    <property type="entry name" value="Ankyrin repeat"/>
    <property type="match status" value="2"/>
</dbReference>
<dbReference type="InterPro" id="IPR008271">
    <property type="entry name" value="Ser/Thr_kinase_AS"/>
</dbReference>
<proteinExistence type="predicted"/>
<dbReference type="Pfam" id="PF12796">
    <property type="entry name" value="Ank_2"/>
    <property type="match status" value="1"/>
</dbReference>
<evidence type="ECO:0000256" key="4">
    <source>
        <dbReference type="SAM" id="MobiDB-lite"/>
    </source>
</evidence>
<dbReference type="SUPFAM" id="SSF56112">
    <property type="entry name" value="Protein kinase-like (PK-like)"/>
    <property type="match status" value="1"/>
</dbReference>
<dbReference type="PROSITE" id="PS50088">
    <property type="entry name" value="ANK_REPEAT"/>
    <property type="match status" value="3"/>
</dbReference>
<feature type="repeat" description="ANK" evidence="3">
    <location>
        <begin position="1198"/>
        <end position="1220"/>
    </location>
</feature>
<evidence type="ECO:0000256" key="1">
    <source>
        <dbReference type="ARBA" id="ARBA00022737"/>
    </source>
</evidence>
<dbReference type="Pfam" id="PF00069">
    <property type="entry name" value="Pkinase"/>
    <property type="match status" value="1"/>
</dbReference>
<evidence type="ECO:0000259" key="5">
    <source>
        <dbReference type="PROSITE" id="PS50011"/>
    </source>
</evidence>
<dbReference type="OrthoDB" id="4062651at2759"/>
<feature type="domain" description="Protein kinase" evidence="5">
    <location>
        <begin position="63"/>
        <end position="398"/>
    </location>
</feature>
<dbReference type="InterPro" id="IPR051165">
    <property type="entry name" value="Multifunctional_ANK_Repeat"/>
</dbReference>
<dbReference type="PROSITE" id="PS50011">
    <property type="entry name" value="PROTEIN_KINASE_DOM"/>
    <property type="match status" value="1"/>
</dbReference>
<dbReference type="InterPro" id="IPR002110">
    <property type="entry name" value="Ankyrin_rpt"/>
</dbReference>
<feature type="repeat" description="ANK" evidence="3">
    <location>
        <begin position="825"/>
        <end position="857"/>
    </location>
</feature>
<dbReference type="SMART" id="SM00248">
    <property type="entry name" value="ANK"/>
    <property type="match status" value="6"/>
</dbReference>
<protein>
    <recommendedName>
        <fullName evidence="5">Protein kinase domain-containing protein</fullName>
    </recommendedName>
</protein>
<accession>A0A8H3VZC9</accession>
<evidence type="ECO:0000313" key="7">
    <source>
        <dbReference type="Proteomes" id="UP000434172"/>
    </source>
</evidence>
<keyword evidence="1" id="KW-0677">Repeat</keyword>